<reference evidence="1" key="1">
    <citation type="journal article" date="2021" name="Proc. Natl. Acad. Sci. U.S.A.">
        <title>A Catalog of Tens of Thousands of Viruses from Human Metagenomes Reveals Hidden Associations with Chronic Diseases.</title>
        <authorList>
            <person name="Tisza M.J."/>
            <person name="Buck C.B."/>
        </authorList>
    </citation>
    <scope>NUCLEOTIDE SEQUENCE</scope>
    <source>
        <strain evidence="1">Ctoyo6</strain>
    </source>
</reference>
<name>A0A8S5U347_9CAUD</name>
<dbReference type="EMBL" id="BK015998">
    <property type="protein sequence ID" value="DAF88884.1"/>
    <property type="molecule type" value="Genomic_DNA"/>
</dbReference>
<organism evidence="1">
    <name type="scientific">Siphoviridae sp. ctoyo6</name>
    <dbReference type="NCBI Taxonomy" id="2825674"/>
    <lineage>
        <taxon>Viruses</taxon>
        <taxon>Duplodnaviria</taxon>
        <taxon>Heunggongvirae</taxon>
        <taxon>Uroviricota</taxon>
        <taxon>Caudoviricetes</taxon>
    </lineage>
</organism>
<accession>A0A8S5U347</accession>
<evidence type="ECO:0000313" key="1">
    <source>
        <dbReference type="EMBL" id="DAF88884.1"/>
    </source>
</evidence>
<proteinExistence type="predicted"/>
<sequence length="43" mass="5427">MPEQIENRMVVDAEWNEIEYRVPVKNRYLEQRRAYEEAEREEQ</sequence>
<protein>
    <submittedName>
        <fullName evidence="1">Uncharacterized protein</fullName>
    </submittedName>
</protein>